<sequence>MPNSAKGVHGERRWRDSPGRRLLTWDSLHGEIEAFDLHGRHSAVLDAVSGVPIKEGGRGRRIRV</sequence>
<dbReference type="InterPro" id="IPR036725">
    <property type="entry name" value="ColE3_ribonuclease_sf"/>
</dbReference>
<protein>
    <recommendedName>
        <fullName evidence="1">Colicin E3-like ribonuclease domain-containing protein</fullName>
    </recommendedName>
</protein>
<dbReference type="RefSeq" id="WP_104518176.1">
    <property type="nucleotide sequence ID" value="NZ_NHRY01000071.1"/>
</dbReference>
<dbReference type="Proteomes" id="UP000239724">
    <property type="component" value="Unassembled WGS sequence"/>
</dbReference>
<dbReference type="GO" id="GO:0043022">
    <property type="term" value="F:ribosome binding"/>
    <property type="evidence" value="ECO:0007669"/>
    <property type="project" value="InterPro"/>
</dbReference>
<dbReference type="GO" id="GO:0003723">
    <property type="term" value="F:RNA binding"/>
    <property type="evidence" value="ECO:0007669"/>
    <property type="project" value="InterPro"/>
</dbReference>
<dbReference type="OrthoDB" id="982153at2"/>
<organism evidence="2 3">
    <name type="scientific">Rhodopila globiformis</name>
    <name type="common">Rhodopseudomonas globiformis</name>
    <dbReference type="NCBI Taxonomy" id="1071"/>
    <lineage>
        <taxon>Bacteria</taxon>
        <taxon>Pseudomonadati</taxon>
        <taxon>Pseudomonadota</taxon>
        <taxon>Alphaproteobacteria</taxon>
        <taxon>Acetobacterales</taxon>
        <taxon>Acetobacteraceae</taxon>
        <taxon>Rhodopila</taxon>
    </lineage>
</organism>
<comment type="caution">
    <text evidence="2">The sequence shown here is derived from an EMBL/GenBank/DDBJ whole genome shotgun (WGS) entry which is preliminary data.</text>
</comment>
<dbReference type="EMBL" id="NHRY01000071">
    <property type="protein sequence ID" value="PPQ35553.1"/>
    <property type="molecule type" value="Genomic_DNA"/>
</dbReference>
<gene>
    <name evidence="2" type="ORF">CCS01_07200</name>
</gene>
<feature type="domain" description="Colicin E3-like ribonuclease" evidence="1">
    <location>
        <begin position="7"/>
        <end position="62"/>
    </location>
</feature>
<proteinExistence type="predicted"/>
<dbReference type="Pfam" id="PF09000">
    <property type="entry name" value="Cytotoxic"/>
    <property type="match status" value="1"/>
</dbReference>
<dbReference type="Gene3D" id="3.10.380.10">
    <property type="entry name" value="Colicin E3-like ribonuclease domain"/>
    <property type="match status" value="1"/>
</dbReference>
<dbReference type="AlphaFoldDB" id="A0A2S6NKH2"/>
<accession>A0A2S6NKH2</accession>
<reference evidence="2 3" key="1">
    <citation type="journal article" date="2018" name="Arch. Microbiol.">
        <title>New insights into the metabolic potential of the phototrophic purple bacterium Rhodopila globiformis DSM 161(T) from its draft genome sequence and evidence for a vanadium-dependent nitrogenase.</title>
        <authorList>
            <person name="Imhoff J.F."/>
            <person name="Rahn T."/>
            <person name="Kunzel S."/>
            <person name="Neulinger S.C."/>
        </authorList>
    </citation>
    <scope>NUCLEOTIDE SEQUENCE [LARGE SCALE GENOMIC DNA]</scope>
    <source>
        <strain evidence="2 3">DSM 161</strain>
    </source>
</reference>
<dbReference type="GO" id="GO:0016788">
    <property type="term" value="F:hydrolase activity, acting on ester bonds"/>
    <property type="evidence" value="ECO:0007669"/>
    <property type="project" value="InterPro"/>
</dbReference>
<dbReference type="SUPFAM" id="SSF63840">
    <property type="entry name" value="Ribonuclease domain of colicin E3"/>
    <property type="match status" value="1"/>
</dbReference>
<keyword evidence="3" id="KW-1185">Reference proteome</keyword>
<name>A0A2S6NKH2_RHOGL</name>
<evidence type="ECO:0000313" key="3">
    <source>
        <dbReference type="Proteomes" id="UP000239724"/>
    </source>
</evidence>
<evidence type="ECO:0000313" key="2">
    <source>
        <dbReference type="EMBL" id="PPQ35553.1"/>
    </source>
</evidence>
<dbReference type="InterPro" id="IPR009105">
    <property type="entry name" value="Colicin_E3_ribonuclease"/>
</dbReference>
<evidence type="ECO:0000259" key="1">
    <source>
        <dbReference type="Pfam" id="PF09000"/>
    </source>
</evidence>